<accession>A0A0R0CUX8</accession>
<dbReference type="PANTHER" id="PTHR12338">
    <property type="entry name" value="AUTOTRANSPORTER"/>
    <property type="match status" value="1"/>
</dbReference>
<dbReference type="Pfam" id="PF05860">
    <property type="entry name" value="TPS"/>
    <property type="match status" value="1"/>
</dbReference>
<dbReference type="Pfam" id="PF18676">
    <property type="entry name" value="MBG_2"/>
    <property type="match status" value="2"/>
</dbReference>
<dbReference type="SMART" id="SM00912">
    <property type="entry name" value="Haemagg_act"/>
    <property type="match status" value="1"/>
</dbReference>
<keyword evidence="3" id="KW-1185">Reference proteome</keyword>
<protein>
    <recommendedName>
        <fullName evidence="1">Filamentous haemagglutinin FhaB/tRNA nuclease CdiA-like TPS domain-containing protein</fullName>
    </recommendedName>
</protein>
<dbReference type="InterPro" id="IPR011050">
    <property type="entry name" value="Pectin_lyase_fold/virulence"/>
</dbReference>
<dbReference type="InterPro" id="IPR024973">
    <property type="entry name" value="ESPR"/>
</dbReference>
<dbReference type="NCBIfam" id="TIGR01901">
    <property type="entry name" value="adhes_NPXG"/>
    <property type="match status" value="1"/>
</dbReference>
<dbReference type="InterPro" id="IPR012334">
    <property type="entry name" value="Pectin_lyas_fold"/>
</dbReference>
<dbReference type="SUPFAM" id="SSF51126">
    <property type="entry name" value="Pectin lyase-like"/>
    <property type="match status" value="1"/>
</dbReference>
<dbReference type="Pfam" id="PF13018">
    <property type="entry name" value="ESPR"/>
    <property type="match status" value="1"/>
</dbReference>
<dbReference type="Proteomes" id="UP000051863">
    <property type="component" value="Unassembled WGS sequence"/>
</dbReference>
<dbReference type="InterPro" id="IPR050909">
    <property type="entry name" value="Bact_Autotransporter_VF"/>
</dbReference>
<dbReference type="InterPro" id="IPR041286">
    <property type="entry name" value="MBG_2"/>
</dbReference>
<dbReference type="PANTHER" id="PTHR12338:SF5">
    <property type="entry name" value="ANTIGEN 43-RELATED"/>
    <property type="match status" value="1"/>
</dbReference>
<dbReference type="EMBL" id="LDJJ01000017">
    <property type="protein sequence ID" value="KRG69444.1"/>
    <property type="molecule type" value="Genomic_DNA"/>
</dbReference>
<gene>
    <name evidence="2" type="ORF">ABB27_06210</name>
</gene>
<sequence>MNRIYRLVFNHALGQVQVTSEIGTSPSGTTGATRRLPARLRLLPLALALAYAAGAQAVELPQNGIATGATISSAGNTMTITQAQAKALITWGSFNIGEGGAVNITTPDANGVTLNMVNGGTLSSIDGVLKSNGHVFLINPAGIAFGGTAQVNVAGLVASSLTSNTDGQSDDYQFAQDGAAAVVSTAAGAQITSLGPVMLMGASVSNSGSIVGSTVNLLSAGGVTLHYDPLAGLTAQLEAATSSLPAATSAAVSNTGSITANQIILRANLDPALAASAINLGGAVQATQLLSADVVGGGLNISGDVAAGTIRLAGDKGVNQSDGKVVASTGLELAVTGDARLSREANKVSSIGGTVSGNLALSNAADLTQTGALEVTGSTTLTSALNNVTLTNVGNSFGGNVSLSADQVNISASGRLAFGNVGVSSLAVTAGSIHLPAEISSAGAQVYNGAVVLDQSASLSSTLGAITFNGVIDGAHALWATAGGEVSFGGAVGGSTALASLDVSGGARISLPSSVITTGTQRYNGKVALLGTTWLTSRGAGAIDFRSTINGAHDLTVSTAGATTFAGAVGGTEALASLTTDAAGTTELGGNVQTTGSQTYRDSVSLSGPATLSSAAAGDITFASSVTGLSALTVNTAGQTAFGGTVSLAALETDAGGTTKLGGNVTTSGAQAYRDGLVLAGDVTLTSLGGYFININAGANGAHALVVDTAGTTTLAGGIGSTAALTSLATRGGGATRLSGVLKTLGNQDYGENAVLSASTALTSLGGSIAFSGTLDGPYALATEASGGTRFLGAVGAANALASLAVSAGSFSAQGITTSGDLSLGVFNGIEQTGAYNVGGNASFASNGDLTLTNAGNLFNGNVSLDGATVSINASTALDISRVQVTKLDARASGALALDDASIAGGGAALIGKAMSLGSITVTDGGALEVLGTSISQFGALDVSGTSVFNAVNGNIALDALNVFGGRVDMLGGDVLINAGGLLRLGSVSARNLEAKAAQLQFGSNITTAGYQRYVGALGLTRDTSLDAGGALNITGNIDGGWGLTLISDDAVRIAGGIGQSTALSSLTVSGPAAIDSAVTTVGAQAFNGALQLNGDSSLTSVQGDITLAGVDGAHALALNAGSGMVRFGSIGASNVLTSLQVDSATADLLGTSVTTSGAQQYNASMKLTKDAALTSTGGGDIGFGSTLDGDFALQVNTAGVTRFGGAVGGSKALASLTTDAAGTTELGGGVATSGNLAFNDAVNLKAFTSVRSQSGTTTFGSTVVGPWDLVATGSAGSAFGGAVDVRSLQVQGGGTTTLGGDVSVDTSAMFSRPVSLTNDVTLDVGTVSFAGAINGAHALDITATGAVIIGDHVGAITALDSLTVRAASLNANGITTTGNLSVDVAAAIRQAAAYSIGGAASFASQGDITLTNGGNRFAGVVSLDGGTVQIASAAALDLDVVQAGSLSATAAGGLRLGNATIAGDSLLSGNGIVFDDATIQGKLGAVSSGSIQQSGALNVAGTSQLSAVGDITLDNGQNAFDGVVSLHAKNATIASARTLSLGTSDAGDLKASAAGDLRLTGQITANNVDLATDGIFENRHGANAIQLSGNGHWRIYLKSPTSAHAFGNLDSANSAIWNTAAFAGTTASGNRYLFAWQPTLTIQASALRKIYGDTLRLDNAYTVSGGMAGVAGAYNADVIADLIRGTPVLSSSGAAGTAVVSGSPYQIDINQGSLNTGISGYALTFVGGQLSIDPRTLTITANSAGKTYGQIGNFNGFSSDALINGDSLSSVDLASSGIGATANVGNYAISASNAVGTGLSNYDIHYVDGSLSIGKAGLVITANDASRRAGELLTLDGYRASGLLNGDSIDSVSLSSAGNNANAGPGMYAILVGDAQGARLGNYDISYQDGSLQVTGLSTTIAAEIARAVVASRNDAAPVSLPNNLPPLLPAPSSSGTSILLPEDSCTQARGMGCLTLQPE</sequence>
<evidence type="ECO:0000313" key="3">
    <source>
        <dbReference type="Proteomes" id="UP000051863"/>
    </source>
</evidence>
<organism evidence="2 3">
    <name type="scientific">Stenotrophomonas terrae</name>
    <dbReference type="NCBI Taxonomy" id="405446"/>
    <lineage>
        <taxon>Bacteria</taxon>
        <taxon>Pseudomonadati</taxon>
        <taxon>Pseudomonadota</taxon>
        <taxon>Gammaproteobacteria</taxon>
        <taxon>Lysobacterales</taxon>
        <taxon>Lysobacteraceae</taxon>
        <taxon>Stenotrophomonas</taxon>
    </lineage>
</organism>
<dbReference type="Gene3D" id="2.160.20.10">
    <property type="entry name" value="Single-stranded right-handed beta-helix, Pectin lyase-like"/>
    <property type="match status" value="1"/>
</dbReference>
<evidence type="ECO:0000313" key="2">
    <source>
        <dbReference type="EMBL" id="KRG69444.1"/>
    </source>
</evidence>
<comment type="caution">
    <text evidence="2">The sequence shown here is derived from an EMBL/GenBank/DDBJ whole genome shotgun (WGS) entry which is preliminary data.</text>
</comment>
<proteinExistence type="predicted"/>
<dbReference type="OrthoDB" id="218680at2"/>
<dbReference type="InterPro" id="IPR043709">
    <property type="entry name" value="DUF5649"/>
</dbReference>
<dbReference type="InterPro" id="IPR008638">
    <property type="entry name" value="FhaB/CdiA-like_TPS"/>
</dbReference>
<reference evidence="2 3" key="1">
    <citation type="submission" date="2015-05" db="EMBL/GenBank/DDBJ databases">
        <title>Genome sequencing and analysis of members of genus Stenotrophomonas.</title>
        <authorList>
            <person name="Patil P.P."/>
            <person name="Midha S."/>
            <person name="Patil P.B."/>
        </authorList>
    </citation>
    <scope>NUCLEOTIDE SEQUENCE [LARGE SCALE GENOMIC DNA]</scope>
    <source>
        <strain evidence="2 3">DSM 18941</strain>
    </source>
</reference>
<dbReference type="RefSeq" id="WP_057627409.1">
    <property type="nucleotide sequence ID" value="NZ_LDJJ01000017.1"/>
</dbReference>
<evidence type="ECO:0000259" key="1">
    <source>
        <dbReference type="SMART" id="SM00912"/>
    </source>
</evidence>
<dbReference type="PATRIC" id="fig|405446.3.peg.571"/>
<name>A0A0R0CUX8_9GAMM</name>
<dbReference type="Pfam" id="PF18886">
    <property type="entry name" value="DUF5649"/>
    <property type="match status" value="5"/>
</dbReference>
<feature type="domain" description="Filamentous haemagglutinin FhaB/tRNA nuclease CdiA-like TPS" evidence="1">
    <location>
        <begin position="57"/>
        <end position="167"/>
    </location>
</feature>